<proteinExistence type="predicted"/>
<dbReference type="FunFam" id="1.20.1250.20:FF:000034">
    <property type="entry name" value="MFS general substrate transporter"/>
    <property type="match status" value="1"/>
</dbReference>
<feature type="transmembrane region" description="Helical" evidence="6">
    <location>
        <begin position="396"/>
        <end position="418"/>
    </location>
</feature>
<feature type="domain" description="Major facilitator superfamily (MFS) profile" evidence="7">
    <location>
        <begin position="45"/>
        <end position="491"/>
    </location>
</feature>
<evidence type="ECO:0000256" key="6">
    <source>
        <dbReference type="SAM" id="Phobius"/>
    </source>
</evidence>
<comment type="subcellular location">
    <subcellularLocation>
        <location evidence="1">Membrane</location>
        <topology evidence="1">Multi-pass membrane protein</topology>
    </subcellularLocation>
</comment>
<evidence type="ECO:0000259" key="7">
    <source>
        <dbReference type="PROSITE" id="PS50850"/>
    </source>
</evidence>
<feature type="transmembrane region" description="Helical" evidence="6">
    <location>
        <begin position="362"/>
        <end position="384"/>
    </location>
</feature>
<feature type="transmembrane region" description="Helical" evidence="6">
    <location>
        <begin position="41"/>
        <end position="60"/>
    </location>
</feature>
<dbReference type="AlphaFoldDB" id="A0A6G1KRG5"/>
<feature type="transmembrane region" description="Helical" evidence="6">
    <location>
        <begin position="171"/>
        <end position="189"/>
    </location>
</feature>
<dbReference type="EMBL" id="MU005764">
    <property type="protein sequence ID" value="KAF2715400.1"/>
    <property type="molecule type" value="Genomic_DNA"/>
</dbReference>
<dbReference type="OrthoDB" id="2962993at2759"/>
<dbReference type="GO" id="GO:0022857">
    <property type="term" value="F:transmembrane transporter activity"/>
    <property type="evidence" value="ECO:0007669"/>
    <property type="project" value="InterPro"/>
</dbReference>
<evidence type="ECO:0000256" key="4">
    <source>
        <dbReference type="ARBA" id="ARBA00022989"/>
    </source>
</evidence>
<organism evidence="8 9">
    <name type="scientific">Pleomassaria siparia CBS 279.74</name>
    <dbReference type="NCBI Taxonomy" id="1314801"/>
    <lineage>
        <taxon>Eukaryota</taxon>
        <taxon>Fungi</taxon>
        <taxon>Dikarya</taxon>
        <taxon>Ascomycota</taxon>
        <taxon>Pezizomycotina</taxon>
        <taxon>Dothideomycetes</taxon>
        <taxon>Pleosporomycetidae</taxon>
        <taxon>Pleosporales</taxon>
        <taxon>Pleomassariaceae</taxon>
        <taxon>Pleomassaria</taxon>
    </lineage>
</organism>
<feature type="transmembrane region" description="Helical" evidence="6">
    <location>
        <begin position="201"/>
        <end position="226"/>
    </location>
</feature>
<gene>
    <name evidence="8" type="ORF">K504DRAFT_457568</name>
</gene>
<evidence type="ECO:0000256" key="5">
    <source>
        <dbReference type="ARBA" id="ARBA00023136"/>
    </source>
</evidence>
<keyword evidence="3 6" id="KW-0812">Transmembrane</keyword>
<name>A0A6G1KRG5_9PLEO</name>
<dbReference type="PANTHER" id="PTHR43791">
    <property type="entry name" value="PERMEASE-RELATED"/>
    <property type="match status" value="1"/>
</dbReference>
<keyword evidence="2" id="KW-0813">Transport</keyword>
<dbReference type="Pfam" id="PF07690">
    <property type="entry name" value="MFS_1"/>
    <property type="match status" value="1"/>
</dbReference>
<protein>
    <submittedName>
        <fullName evidence="8">High-affinity nicotinic acid transporter</fullName>
    </submittedName>
</protein>
<keyword evidence="4 6" id="KW-1133">Transmembrane helix</keyword>
<dbReference type="PANTHER" id="PTHR43791:SF57">
    <property type="entry name" value="MAJOR FACILITATOR SUPERFAMILY (MFS) PROFILE DOMAIN-CONTAINING PROTEIN"/>
    <property type="match status" value="1"/>
</dbReference>
<dbReference type="SUPFAM" id="SSF103473">
    <property type="entry name" value="MFS general substrate transporter"/>
    <property type="match status" value="1"/>
</dbReference>
<evidence type="ECO:0000313" key="9">
    <source>
        <dbReference type="Proteomes" id="UP000799428"/>
    </source>
</evidence>
<feature type="transmembrane region" description="Helical" evidence="6">
    <location>
        <begin position="430"/>
        <end position="450"/>
    </location>
</feature>
<dbReference type="FunFam" id="1.20.1250.20:FF:000068">
    <property type="entry name" value="MFS general substrate transporter"/>
    <property type="match status" value="1"/>
</dbReference>
<evidence type="ECO:0000313" key="8">
    <source>
        <dbReference type="EMBL" id="KAF2715400.1"/>
    </source>
</evidence>
<dbReference type="Proteomes" id="UP000799428">
    <property type="component" value="Unassembled WGS sequence"/>
</dbReference>
<dbReference type="InterPro" id="IPR020846">
    <property type="entry name" value="MFS_dom"/>
</dbReference>
<feature type="transmembrane region" description="Helical" evidence="6">
    <location>
        <begin position="110"/>
        <end position="130"/>
    </location>
</feature>
<reference evidence="8" key="1">
    <citation type="journal article" date="2020" name="Stud. Mycol.">
        <title>101 Dothideomycetes genomes: a test case for predicting lifestyles and emergence of pathogens.</title>
        <authorList>
            <person name="Haridas S."/>
            <person name="Albert R."/>
            <person name="Binder M."/>
            <person name="Bloem J."/>
            <person name="Labutti K."/>
            <person name="Salamov A."/>
            <person name="Andreopoulos B."/>
            <person name="Baker S."/>
            <person name="Barry K."/>
            <person name="Bills G."/>
            <person name="Bluhm B."/>
            <person name="Cannon C."/>
            <person name="Castanera R."/>
            <person name="Culley D."/>
            <person name="Daum C."/>
            <person name="Ezra D."/>
            <person name="Gonzalez J."/>
            <person name="Henrissat B."/>
            <person name="Kuo A."/>
            <person name="Liang C."/>
            <person name="Lipzen A."/>
            <person name="Lutzoni F."/>
            <person name="Magnuson J."/>
            <person name="Mondo S."/>
            <person name="Nolan M."/>
            <person name="Ohm R."/>
            <person name="Pangilinan J."/>
            <person name="Park H.-J."/>
            <person name="Ramirez L."/>
            <person name="Alfaro M."/>
            <person name="Sun H."/>
            <person name="Tritt A."/>
            <person name="Yoshinaga Y."/>
            <person name="Zwiers L.-H."/>
            <person name="Turgeon B."/>
            <person name="Goodwin S."/>
            <person name="Spatafora J."/>
            <person name="Crous P."/>
            <person name="Grigoriev I."/>
        </authorList>
    </citation>
    <scope>NUCLEOTIDE SEQUENCE</scope>
    <source>
        <strain evidence="8">CBS 279.74</strain>
    </source>
</reference>
<dbReference type="GO" id="GO:0016020">
    <property type="term" value="C:membrane"/>
    <property type="evidence" value="ECO:0007669"/>
    <property type="project" value="UniProtKB-SubCell"/>
</dbReference>
<dbReference type="PROSITE" id="PS50850">
    <property type="entry name" value="MFS"/>
    <property type="match status" value="1"/>
</dbReference>
<keyword evidence="9" id="KW-1185">Reference proteome</keyword>
<feature type="transmembrane region" description="Helical" evidence="6">
    <location>
        <begin position="273"/>
        <end position="293"/>
    </location>
</feature>
<evidence type="ECO:0000256" key="2">
    <source>
        <dbReference type="ARBA" id="ARBA00022448"/>
    </source>
</evidence>
<dbReference type="InterPro" id="IPR036259">
    <property type="entry name" value="MFS_trans_sf"/>
</dbReference>
<evidence type="ECO:0000256" key="1">
    <source>
        <dbReference type="ARBA" id="ARBA00004141"/>
    </source>
</evidence>
<evidence type="ECO:0000256" key="3">
    <source>
        <dbReference type="ARBA" id="ARBA00022692"/>
    </source>
</evidence>
<keyword evidence="5 6" id="KW-0472">Membrane</keyword>
<feature type="transmembrane region" description="Helical" evidence="6">
    <location>
        <begin position="313"/>
        <end position="330"/>
    </location>
</feature>
<accession>A0A6G1KRG5</accession>
<feature type="transmembrane region" description="Helical" evidence="6">
    <location>
        <begin position="337"/>
        <end position="356"/>
    </location>
</feature>
<sequence length="491" mass="54654">MDEKHISDGVTVSSACPDIAAGDLEDQGFSVGSTKKLLRKLDWHIIPFMSLIYLLCFLDRTNIGNARLDRLEQDLGLHGLQYNDCLAILFPFYIAAEIPSNIMMKRLRPSVWLTFIMFFWSVAMIGQGFVKSYSGLLATRVFLGVFEGGLFPGVNYYITQWYRRDECGFRMALFFSAATLAGAFGGIFARGIAEMNGVGGIAAWAWIFILEGLMSVVVSLTAYWAIYDYPATATFLDPGERIEVQRRLHADSGHLSNDFNMKYVWQAIRDWKIYVHMLICMAGFCPIYSFALFLPTIIKNMGYTANDAQLMSVPPYVCACFFTIVASYYADRYRKRGMFLMGFQLVAILGFALLAGSGKSKIQYTGTVFAAIGIYPQIPLGLAWNSGNIGGSLKRGTGIAMQVMGGNCGGIIASYVYLSRDGPRFIIGHSILIGIVSMALGLTLFMSTWCRVENAKRDKLAAENGPRELTQEELVLEKELADSVPWFRYTV</sequence>
<feature type="transmembrane region" description="Helical" evidence="6">
    <location>
        <begin position="136"/>
        <end position="159"/>
    </location>
</feature>
<dbReference type="Gene3D" id="1.20.1250.20">
    <property type="entry name" value="MFS general substrate transporter like domains"/>
    <property type="match status" value="2"/>
</dbReference>
<dbReference type="InterPro" id="IPR011701">
    <property type="entry name" value="MFS"/>
</dbReference>